<dbReference type="PANTHER" id="PTHR43537:SF5">
    <property type="entry name" value="UXU OPERON TRANSCRIPTIONAL REGULATOR"/>
    <property type="match status" value="1"/>
</dbReference>
<dbReference type="RefSeq" id="WP_183491442.1">
    <property type="nucleotide sequence ID" value="NZ_JACIDZ010000027.1"/>
</dbReference>
<evidence type="ECO:0000313" key="6">
    <source>
        <dbReference type="Proteomes" id="UP000530571"/>
    </source>
</evidence>
<comment type="caution">
    <text evidence="5">The sequence shown here is derived from an EMBL/GenBank/DDBJ whole genome shotgun (WGS) entry which is preliminary data.</text>
</comment>
<dbReference type="Pfam" id="PF07729">
    <property type="entry name" value="FCD"/>
    <property type="match status" value="1"/>
</dbReference>
<dbReference type="InterPro" id="IPR008920">
    <property type="entry name" value="TF_FadR/GntR_C"/>
</dbReference>
<dbReference type="GO" id="GO:0003677">
    <property type="term" value="F:DNA binding"/>
    <property type="evidence" value="ECO:0007669"/>
    <property type="project" value="UniProtKB-KW"/>
</dbReference>
<keyword evidence="2 5" id="KW-0238">DNA-binding</keyword>
<dbReference type="InterPro" id="IPR011711">
    <property type="entry name" value="GntR_C"/>
</dbReference>
<proteinExistence type="predicted"/>
<protein>
    <submittedName>
        <fullName evidence="5">DNA-binding FadR family transcriptional regulator</fullName>
    </submittedName>
</protein>
<dbReference type="SMART" id="SM00895">
    <property type="entry name" value="FCD"/>
    <property type="match status" value="1"/>
</dbReference>
<dbReference type="Proteomes" id="UP000530571">
    <property type="component" value="Unassembled WGS sequence"/>
</dbReference>
<dbReference type="PANTHER" id="PTHR43537">
    <property type="entry name" value="TRANSCRIPTIONAL REGULATOR, GNTR FAMILY"/>
    <property type="match status" value="1"/>
</dbReference>
<sequence length="242" mass="26906">MAVKAKDLTGGKATTLAMKVGQAIRELIQSGQFQPGDRLPTEARLADKFGVSRTVVREAIASLRTDGLVNPRRGSGVFVLEPNDTPLLPFQNIELERISSLIEVLELRTAIEAEAVRLAAMRRSPSAEEEIVDHHRAIGRLITEGKSTIEADFALHLAITKAANNPRFVQFLELFGPTAIPRAALVREGEDQTPASYLHQIHEEHRHIVEAISNGDPEMAYKAMREHLLGSQRRYRSLLHRD</sequence>
<feature type="domain" description="HTH gntR-type" evidence="4">
    <location>
        <begin position="14"/>
        <end position="82"/>
    </location>
</feature>
<dbReference type="InterPro" id="IPR000524">
    <property type="entry name" value="Tscrpt_reg_HTH_GntR"/>
</dbReference>
<accession>A0A7W6KNW0</accession>
<evidence type="ECO:0000256" key="3">
    <source>
        <dbReference type="ARBA" id="ARBA00023163"/>
    </source>
</evidence>
<dbReference type="PRINTS" id="PR00035">
    <property type="entry name" value="HTHGNTR"/>
</dbReference>
<dbReference type="SMART" id="SM00345">
    <property type="entry name" value="HTH_GNTR"/>
    <property type="match status" value="1"/>
</dbReference>
<keyword evidence="6" id="KW-1185">Reference proteome</keyword>
<evidence type="ECO:0000313" key="5">
    <source>
        <dbReference type="EMBL" id="MBB4124605.1"/>
    </source>
</evidence>
<dbReference type="InterPro" id="IPR036390">
    <property type="entry name" value="WH_DNA-bd_sf"/>
</dbReference>
<evidence type="ECO:0000256" key="1">
    <source>
        <dbReference type="ARBA" id="ARBA00023015"/>
    </source>
</evidence>
<dbReference type="Gene3D" id="1.10.10.10">
    <property type="entry name" value="Winged helix-like DNA-binding domain superfamily/Winged helix DNA-binding domain"/>
    <property type="match status" value="1"/>
</dbReference>
<name>A0A7W6KNW0_9HYPH</name>
<keyword evidence="1" id="KW-0805">Transcription regulation</keyword>
<dbReference type="SUPFAM" id="SSF46785">
    <property type="entry name" value="Winged helix' DNA-binding domain"/>
    <property type="match status" value="1"/>
</dbReference>
<dbReference type="EMBL" id="JACIDZ010000027">
    <property type="protein sequence ID" value="MBB4124605.1"/>
    <property type="molecule type" value="Genomic_DNA"/>
</dbReference>
<dbReference type="SUPFAM" id="SSF48008">
    <property type="entry name" value="GntR ligand-binding domain-like"/>
    <property type="match status" value="1"/>
</dbReference>
<dbReference type="Pfam" id="PF00392">
    <property type="entry name" value="GntR"/>
    <property type="match status" value="1"/>
</dbReference>
<keyword evidence="3" id="KW-0804">Transcription</keyword>
<dbReference type="InterPro" id="IPR036388">
    <property type="entry name" value="WH-like_DNA-bd_sf"/>
</dbReference>
<dbReference type="AlphaFoldDB" id="A0A7W6KNW0"/>
<evidence type="ECO:0000256" key="2">
    <source>
        <dbReference type="ARBA" id="ARBA00023125"/>
    </source>
</evidence>
<dbReference type="GO" id="GO:0003700">
    <property type="term" value="F:DNA-binding transcription factor activity"/>
    <property type="evidence" value="ECO:0007669"/>
    <property type="project" value="InterPro"/>
</dbReference>
<dbReference type="Gene3D" id="1.20.120.530">
    <property type="entry name" value="GntR ligand-binding domain-like"/>
    <property type="match status" value="1"/>
</dbReference>
<evidence type="ECO:0000259" key="4">
    <source>
        <dbReference type="PROSITE" id="PS50949"/>
    </source>
</evidence>
<dbReference type="PROSITE" id="PS50949">
    <property type="entry name" value="HTH_GNTR"/>
    <property type="match status" value="1"/>
</dbReference>
<reference evidence="5 6" key="1">
    <citation type="submission" date="2020-08" db="EMBL/GenBank/DDBJ databases">
        <title>Genomic Encyclopedia of Type Strains, Phase IV (KMG-IV): sequencing the most valuable type-strain genomes for metagenomic binning, comparative biology and taxonomic classification.</title>
        <authorList>
            <person name="Goeker M."/>
        </authorList>
    </citation>
    <scope>NUCLEOTIDE SEQUENCE [LARGE SCALE GENOMIC DNA]</scope>
    <source>
        <strain evidence="5 6">DSM 28101</strain>
    </source>
</reference>
<organism evidence="5 6">
    <name type="scientific">Martelella radicis</name>
    <dbReference type="NCBI Taxonomy" id="1397476"/>
    <lineage>
        <taxon>Bacteria</taxon>
        <taxon>Pseudomonadati</taxon>
        <taxon>Pseudomonadota</taxon>
        <taxon>Alphaproteobacteria</taxon>
        <taxon>Hyphomicrobiales</taxon>
        <taxon>Aurantimonadaceae</taxon>
        <taxon>Martelella</taxon>
    </lineage>
</organism>
<dbReference type="CDD" id="cd07377">
    <property type="entry name" value="WHTH_GntR"/>
    <property type="match status" value="1"/>
</dbReference>
<gene>
    <name evidence="5" type="ORF">GGR30_004565</name>
</gene>